<evidence type="ECO:0000313" key="2">
    <source>
        <dbReference type="Proteomes" id="UP000007800"/>
    </source>
</evidence>
<gene>
    <name evidence="1" type="ORF">Pmar_PMAR003335</name>
</gene>
<dbReference type="Proteomes" id="UP000007800">
    <property type="component" value="Unassembled WGS sequence"/>
</dbReference>
<dbReference type="OrthoDB" id="10336265at2759"/>
<dbReference type="AlphaFoldDB" id="C5KH17"/>
<dbReference type="EMBL" id="GG673069">
    <property type="protein sequence ID" value="EER15879.1"/>
    <property type="molecule type" value="Genomic_DNA"/>
</dbReference>
<name>C5KH17_PERM5</name>
<dbReference type="RefSeq" id="XP_002784083.1">
    <property type="nucleotide sequence ID" value="XM_002784037.1"/>
</dbReference>
<accession>C5KH17</accession>
<protein>
    <submittedName>
        <fullName evidence="1">Uncharacterized protein</fullName>
    </submittedName>
</protein>
<sequence>MTKVRRDQAAWRLAAALEEQAAEDKAASAEADIERAEGIPQLSSKIEEIRAKGLQTEALVKDVIALDETLRSDATTEIEEAFPYTKVQRSVFGKTITIDSGIGFNAKRSG</sequence>
<reference evidence="1 2" key="1">
    <citation type="submission" date="2008-07" db="EMBL/GenBank/DDBJ databases">
        <authorList>
            <person name="El-Sayed N."/>
            <person name="Caler E."/>
            <person name="Inman J."/>
            <person name="Amedeo P."/>
            <person name="Hass B."/>
            <person name="Wortman J."/>
        </authorList>
    </citation>
    <scope>NUCLEOTIDE SEQUENCE [LARGE SCALE GENOMIC DNA]</scope>
    <source>
        <strain evidence="2">ATCC 50983 / TXsc</strain>
    </source>
</reference>
<keyword evidence="2" id="KW-1185">Reference proteome</keyword>
<dbReference type="GeneID" id="9060715"/>
<organism evidence="2">
    <name type="scientific">Perkinsus marinus (strain ATCC 50983 / TXsc)</name>
    <dbReference type="NCBI Taxonomy" id="423536"/>
    <lineage>
        <taxon>Eukaryota</taxon>
        <taxon>Sar</taxon>
        <taxon>Alveolata</taxon>
        <taxon>Perkinsozoa</taxon>
        <taxon>Perkinsea</taxon>
        <taxon>Perkinsida</taxon>
        <taxon>Perkinsidae</taxon>
        <taxon>Perkinsus</taxon>
    </lineage>
</organism>
<dbReference type="InParanoid" id="C5KH17"/>
<proteinExistence type="predicted"/>
<evidence type="ECO:0000313" key="1">
    <source>
        <dbReference type="EMBL" id="EER15879.1"/>
    </source>
</evidence>